<dbReference type="STRING" id="1330330.IX53_10295"/>
<keyword evidence="7 10" id="KW-0460">Magnesium</keyword>
<evidence type="ECO:0000313" key="13">
    <source>
        <dbReference type="EMBL" id="AKI98151.1"/>
    </source>
</evidence>
<dbReference type="PANTHER" id="PTHR42714">
    <property type="entry name" value="TRNA MODIFICATION GTPASE GTPBP3"/>
    <property type="match status" value="1"/>
</dbReference>
<keyword evidence="5 10" id="KW-0547">Nucleotide-binding</keyword>
<evidence type="ECO:0000256" key="1">
    <source>
        <dbReference type="ARBA" id="ARBA00011043"/>
    </source>
</evidence>
<evidence type="ECO:0000256" key="3">
    <source>
        <dbReference type="ARBA" id="ARBA00022694"/>
    </source>
</evidence>
<feature type="binding site" evidence="10">
    <location>
        <position position="440"/>
    </location>
    <ligand>
        <name>(6S)-5-formyl-5,6,7,8-tetrahydrofolate</name>
        <dbReference type="ChEBI" id="CHEBI:57457"/>
    </ligand>
</feature>
<dbReference type="HAMAP" id="MF_00379">
    <property type="entry name" value="GTPase_MnmE"/>
    <property type="match status" value="1"/>
</dbReference>
<evidence type="ECO:0000256" key="9">
    <source>
        <dbReference type="ARBA" id="ARBA00023134"/>
    </source>
</evidence>
<dbReference type="InterPro" id="IPR025867">
    <property type="entry name" value="MnmE_helical"/>
</dbReference>
<dbReference type="InterPro" id="IPR006073">
    <property type="entry name" value="GTP-bd"/>
</dbReference>
<feature type="binding site" evidence="10">
    <location>
        <position position="246"/>
    </location>
    <ligand>
        <name>K(+)</name>
        <dbReference type="ChEBI" id="CHEBI:29103"/>
    </ligand>
</feature>
<organism evidence="13 14">
    <name type="scientific">Kosmotoga pacifica</name>
    <dbReference type="NCBI Taxonomy" id="1330330"/>
    <lineage>
        <taxon>Bacteria</taxon>
        <taxon>Thermotogati</taxon>
        <taxon>Thermotogota</taxon>
        <taxon>Thermotogae</taxon>
        <taxon>Kosmotogales</taxon>
        <taxon>Kosmotogaceae</taxon>
        <taxon>Kosmotoga</taxon>
    </lineage>
</organism>
<evidence type="ECO:0000313" key="14">
    <source>
        <dbReference type="Proteomes" id="UP000035159"/>
    </source>
</evidence>
<evidence type="ECO:0000256" key="6">
    <source>
        <dbReference type="ARBA" id="ARBA00022801"/>
    </source>
</evidence>
<dbReference type="Pfam" id="PF01926">
    <property type="entry name" value="MMR_HSR1"/>
    <property type="match status" value="1"/>
</dbReference>
<feature type="binding site" evidence="10">
    <location>
        <position position="247"/>
    </location>
    <ligand>
        <name>Mg(2+)</name>
        <dbReference type="ChEBI" id="CHEBI:18420"/>
    </ligand>
</feature>
<dbReference type="AlphaFoldDB" id="A0A0G2ZDM6"/>
<dbReference type="InterPro" id="IPR027266">
    <property type="entry name" value="TrmE/GcvT-like"/>
</dbReference>
<dbReference type="GO" id="GO:0005829">
    <property type="term" value="C:cytosol"/>
    <property type="evidence" value="ECO:0007669"/>
    <property type="project" value="TreeGrafter"/>
</dbReference>
<dbReference type="Pfam" id="PF10396">
    <property type="entry name" value="TrmE_N"/>
    <property type="match status" value="1"/>
</dbReference>
<dbReference type="InterPro" id="IPR027368">
    <property type="entry name" value="MnmE_dom2"/>
</dbReference>
<dbReference type="Gene3D" id="3.40.50.300">
    <property type="entry name" value="P-loop containing nucleotide triphosphate hydrolases"/>
    <property type="match status" value="1"/>
</dbReference>
<dbReference type="InterPro" id="IPR031168">
    <property type="entry name" value="G_TrmE"/>
</dbReference>
<feature type="domain" description="TrmE-type G" evidence="12">
    <location>
        <begin position="212"/>
        <end position="362"/>
    </location>
</feature>
<sequence length="440" mass="49405">MIFDPICAVATPRGFSALAVIRCSGENVWKLITPFLKVKHIEPWRLYLTEFTVDGKMVDEVTVVFYRAPRSYTGEDMVELIFHGSPIVLKIVMEELFKVGFREALPGEFTRRAVMNGKMDLLKAEAIEVLVEAKTRKAHEAASFTYQGKLGQVVESIRQLLIEAMAEVEVELNYPGEVEVSTGGVIIRLEKAKERLERLVAHGENGITLTEGIRTVIAGRTNVGKSTLLNALLRKDRAIVTDIPGTTRDTIEEALSIDGTYFKIVDTAGIREPDNVVERIGIDRSKKEIEMADLVIFMVDLTDPVPDLKLFEQFRPKMKRYVLLGNKLDLVSECPGDLELCISANSGGSLRKLEEKMLEKTADLTDFNEGELFVTERQKALTYRALEYLNETLDALKQGITMDIISSFLHQTIKTLDELTGKYLQDDLLDTIFSNFCVGK</sequence>
<evidence type="ECO:0000256" key="4">
    <source>
        <dbReference type="ARBA" id="ARBA00022723"/>
    </source>
</evidence>
<keyword evidence="4 10" id="KW-0479">Metal-binding</keyword>
<dbReference type="GO" id="GO:0005525">
    <property type="term" value="F:GTP binding"/>
    <property type="evidence" value="ECO:0007669"/>
    <property type="project" value="UniProtKB-UniRule"/>
</dbReference>
<keyword evidence="9 10" id="KW-0342">GTP-binding</keyword>
<comment type="function">
    <text evidence="10">Exhibits a very high intrinsic GTPase hydrolysis rate. Involved in the addition of a carboxymethylaminomethyl (cmnm) group at the wobble position (U34) of certain tRNAs, forming tRNA-cmnm(5)s(2)U34.</text>
</comment>
<dbReference type="GO" id="GO:0046872">
    <property type="term" value="F:metal ion binding"/>
    <property type="evidence" value="ECO:0007669"/>
    <property type="project" value="UniProtKB-KW"/>
</dbReference>
<comment type="cofactor">
    <cofactor evidence="10">
        <name>K(+)</name>
        <dbReference type="ChEBI" id="CHEBI:29103"/>
    </cofactor>
    <text evidence="10">Binds 1 potassium ion per subunit.</text>
</comment>
<dbReference type="PANTHER" id="PTHR42714:SF2">
    <property type="entry name" value="TRNA MODIFICATION GTPASE GTPBP3, MITOCHONDRIAL"/>
    <property type="match status" value="1"/>
</dbReference>
<feature type="binding site" evidence="10">
    <location>
        <position position="222"/>
    </location>
    <ligand>
        <name>K(+)</name>
        <dbReference type="ChEBI" id="CHEBI:29103"/>
    </ligand>
</feature>
<comment type="subunit">
    <text evidence="10">Homodimer. Heterotetramer of two MnmE and two MnmG subunits.</text>
</comment>
<comment type="caution">
    <text evidence="10">Lacks conserved residue(s) required for the propagation of feature annotation.</text>
</comment>
<protein>
    <recommendedName>
        <fullName evidence="10">tRNA modification GTPase MnmE</fullName>
        <ecNumber evidence="10">3.6.-.-</ecNumber>
    </recommendedName>
</protein>
<dbReference type="FunFam" id="3.40.50.300:FF:001376">
    <property type="entry name" value="tRNA modification GTPase MnmE"/>
    <property type="match status" value="1"/>
</dbReference>
<dbReference type="GO" id="GO:0002098">
    <property type="term" value="P:tRNA wobble uridine modification"/>
    <property type="evidence" value="ECO:0007669"/>
    <property type="project" value="TreeGrafter"/>
</dbReference>
<reference evidence="13 14" key="1">
    <citation type="submission" date="2015-04" db="EMBL/GenBank/DDBJ databases">
        <title>Complete Genome Sequence of Kosmotoga pacifica SLHLJ1.</title>
        <authorList>
            <person name="Jiang L.J."/>
            <person name="Shao Z.Z."/>
            <person name="Jebbar M."/>
        </authorList>
    </citation>
    <scope>NUCLEOTIDE SEQUENCE [LARGE SCALE GENOMIC DNA]</scope>
    <source>
        <strain evidence="13 14">SLHLJ1</strain>
    </source>
</reference>
<evidence type="ECO:0000259" key="12">
    <source>
        <dbReference type="PROSITE" id="PS51709"/>
    </source>
</evidence>
<keyword evidence="8 10" id="KW-0630">Potassium</keyword>
<feature type="binding site" evidence="10">
    <location>
        <position position="243"/>
    </location>
    <ligand>
        <name>K(+)</name>
        <dbReference type="ChEBI" id="CHEBI:29103"/>
    </ligand>
</feature>
<dbReference type="Gene3D" id="1.20.120.430">
    <property type="entry name" value="tRNA modification GTPase MnmE domain 2"/>
    <property type="match status" value="1"/>
</dbReference>
<dbReference type="PATRIC" id="fig|1330330.3.peg.2092"/>
<dbReference type="NCBIfam" id="TIGR00450">
    <property type="entry name" value="mnmE_trmE_thdF"/>
    <property type="match status" value="1"/>
</dbReference>
<dbReference type="Proteomes" id="UP000035159">
    <property type="component" value="Chromosome"/>
</dbReference>
<dbReference type="Pfam" id="PF12631">
    <property type="entry name" value="MnmE_helical"/>
    <property type="match status" value="1"/>
</dbReference>
<dbReference type="SUPFAM" id="SSF52540">
    <property type="entry name" value="P-loop containing nucleoside triphosphate hydrolases"/>
    <property type="match status" value="1"/>
</dbReference>
<dbReference type="InterPro" id="IPR018948">
    <property type="entry name" value="GTP-bd_TrmE_N"/>
</dbReference>
<dbReference type="PROSITE" id="PS51709">
    <property type="entry name" value="G_TRME"/>
    <property type="match status" value="1"/>
</dbReference>
<dbReference type="CDD" id="cd04164">
    <property type="entry name" value="trmE"/>
    <property type="match status" value="1"/>
</dbReference>
<evidence type="ECO:0000256" key="5">
    <source>
        <dbReference type="ARBA" id="ARBA00022741"/>
    </source>
</evidence>
<feature type="binding site" evidence="10">
    <location>
        <begin position="266"/>
        <end position="269"/>
    </location>
    <ligand>
        <name>GTP</name>
        <dbReference type="ChEBI" id="CHEBI:37565"/>
    </ligand>
</feature>
<dbReference type="InterPro" id="IPR027417">
    <property type="entry name" value="P-loop_NTPase"/>
</dbReference>
<feature type="binding site" evidence="10">
    <location>
        <position position="118"/>
    </location>
    <ligand>
        <name>(6S)-5-formyl-5,6,7,8-tetrahydrofolate</name>
        <dbReference type="ChEBI" id="CHEBI:57457"/>
    </ligand>
</feature>
<dbReference type="InterPro" id="IPR005225">
    <property type="entry name" value="Small_GTP-bd"/>
</dbReference>
<keyword evidence="2 10" id="KW-0963">Cytoplasm</keyword>
<proteinExistence type="inferred from homology"/>
<dbReference type="Gene3D" id="3.30.1360.120">
    <property type="entry name" value="Probable tRNA modification gtpase trme, domain 1"/>
    <property type="match status" value="1"/>
</dbReference>
<feature type="binding site" evidence="10">
    <location>
        <begin position="241"/>
        <end position="247"/>
    </location>
    <ligand>
        <name>GTP</name>
        <dbReference type="ChEBI" id="CHEBI:37565"/>
    </ligand>
</feature>
<comment type="subcellular location">
    <subcellularLocation>
        <location evidence="10">Cytoplasm</location>
    </subcellularLocation>
</comment>
<dbReference type="RefSeq" id="WP_047755286.1">
    <property type="nucleotide sequence ID" value="NZ_CAJUHA010000010.1"/>
</dbReference>
<feature type="binding site" evidence="10">
    <location>
        <begin position="222"/>
        <end position="227"/>
    </location>
    <ligand>
        <name>GTP</name>
        <dbReference type="ChEBI" id="CHEBI:37565"/>
    </ligand>
</feature>
<dbReference type="EMBL" id="CP011232">
    <property type="protein sequence ID" value="AKI98151.1"/>
    <property type="molecule type" value="Genomic_DNA"/>
</dbReference>
<evidence type="ECO:0000256" key="7">
    <source>
        <dbReference type="ARBA" id="ARBA00022842"/>
    </source>
</evidence>
<gene>
    <name evidence="10" type="primary">mnmE</name>
    <name evidence="10" type="synonym">trmE</name>
    <name evidence="13" type="ORF">IX53_10295</name>
</gene>
<evidence type="ECO:0000256" key="11">
    <source>
        <dbReference type="RuleBase" id="RU003313"/>
    </source>
</evidence>
<keyword evidence="6 10" id="KW-0378">Hydrolase</keyword>
<dbReference type="CDD" id="cd14858">
    <property type="entry name" value="TrmE_N"/>
    <property type="match status" value="1"/>
</dbReference>
<dbReference type="GO" id="GO:0003924">
    <property type="term" value="F:GTPase activity"/>
    <property type="evidence" value="ECO:0007669"/>
    <property type="project" value="UniProtKB-UniRule"/>
</dbReference>
<evidence type="ECO:0000256" key="2">
    <source>
        <dbReference type="ARBA" id="ARBA00022490"/>
    </source>
</evidence>
<dbReference type="NCBIfam" id="TIGR00231">
    <property type="entry name" value="small_GTP"/>
    <property type="match status" value="1"/>
</dbReference>
<name>A0A0G2ZDM6_9BACT</name>
<keyword evidence="14" id="KW-1185">Reference proteome</keyword>
<feature type="binding site" evidence="10">
    <location>
        <position position="226"/>
    </location>
    <ligand>
        <name>Mg(2+)</name>
        <dbReference type="ChEBI" id="CHEBI:18420"/>
    </ligand>
</feature>
<evidence type="ECO:0000256" key="8">
    <source>
        <dbReference type="ARBA" id="ARBA00022958"/>
    </source>
</evidence>
<feature type="binding site" evidence="10">
    <location>
        <position position="79"/>
    </location>
    <ligand>
        <name>(6S)-5-formyl-5,6,7,8-tetrahydrofolate</name>
        <dbReference type="ChEBI" id="CHEBI:57457"/>
    </ligand>
</feature>
<dbReference type="EC" id="3.6.-.-" evidence="10"/>
<feature type="binding site" evidence="10">
    <location>
        <position position="241"/>
    </location>
    <ligand>
        <name>K(+)</name>
        <dbReference type="ChEBI" id="CHEBI:29103"/>
    </ligand>
</feature>
<evidence type="ECO:0000256" key="10">
    <source>
        <dbReference type="HAMAP-Rule" id="MF_00379"/>
    </source>
</evidence>
<accession>A0A0G2ZDM6</accession>
<keyword evidence="3 10" id="KW-0819">tRNA processing</keyword>
<dbReference type="GO" id="GO:0030488">
    <property type="term" value="P:tRNA methylation"/>
    <property type="evidence" value="ECO:0007669"/>
    <property type="project" value="TreeGrafter"/>
</dbReference>
<comment type="similarity">
    <text evidence="1 10 11">Belongs to the TRAFAC class TrmE-Era-EngA-EngB-Septin-like GTPase superfamily. TrmE GTPase family.</text>
</comment>
<dbReference type="KEGG" id="kpf:IX53_10295"/>
<feature type="binding site" evidence="10">
    <location>
        <position position="22"/>
    </location>
    <ligand>
        <name>(6S)-5-formyl-5,6,7,8-tetrahydrofolate</name>
        <dbReference type="ChEBI" id="CHEBI:57457"/>
    </ligand>
</feature>
<dbReference type="InterPro" id="IPR004520">
    <property type="entry name" value="GTPase_MnmE"/>
</dbReference>